<comment type="caution">
    <text evidence="2">The sequence shown here is derived from an EMBL/GenBank/DDBJ whole genome shotgun (WGS) entry which is preliminary data.</text>
</comment>
<evidence type="ECO:0000256" key="1">
    <source>
        <dbReference type="SAM" id="Phobius"/>
    </source>
</evidence>
<accession>A0A645GSL3</accession>
<dbReference type="EMBL" id="VSSQ01080707">
    <property type="protein sequence ID" value="MPN29838.1"/>
    <property type="molecule type" value="Genomic_DNA"/>
</dbReference>
<keyword evidence="1" id="KW-0472">Membrane</keyword>
<reference evidence="2" key="1">
    <citation type="submission" date="2019-08" db="EMBL/GenBank/DDBJ databases">
        <authorList>
            <person name="Kucharzyk K."/>
            <person name="Murdoch R.W."/>
            <person name="Higgins S."/>
            <person name="Loffler F."/>
        </authorList>
    </citation>
    <scope>NUCLEOTIDE SEQUENCE</scope>
</reference>
<evidence type="ECO:0000313" key="2">
    <source>
        <dbReference type="EMBL" id="MPN29838.1"/>
    </source>
</evidence>
<proteinExistence type="predicted"/>
<keyword evidence="1" id="KW-1133">Transmembrane helix</keyword>
<name>A0A645GSL3_9ZZZZ</name>
<gene>
    <name evidence="2" type="ORF">SDC9_177291</name>
</gene>
<organism evidence="2">
    <name type="scientific">bioreactor metagenome</name>
    <dbReference type="NCBI Taxonomy" id="1076179"/>
    <lineage>
        <taxon>unclassified sequences</taxon>
        <taxon>metagenomes</taxon>
        <taxon>ecological metagenomes</taxon>
    </lineage>
</organism>
<protein>
    <submittedName>
        <fullName evidence="2">Uncharacterized protein</fullName>
    </submittedName>
</protein>
<sequence>MIVAVPGALMVTFIVVVVAQATEGVNVYVVVPAAAVLIVAGLHVPAMPLVDVPGNEAGEAPMQYGRNVVNVGVVPAEIVMLAVVEYEQELIVSV</sequence>
<keyword evidence="1" id="KW-0812">Transmembrane</keyword>
<dbReference type="AlphaFoldDB" id="A0A645GSL3"/>
<feature type="transmembrane region" description="Helical" evidence="1">
    <location>
        <begin position="29"/>
        <end position="50"/>
    </location>
</feature>